<keyword evidence="6" id="KW-0050">Antiport</keyword>
<keyword evidence="7" id="KW-1003">Cell membrane</keyword>
<dbReference type="Proteomes" id="UP000010474">
    <property type="component" value="Chromosome"/>
</dbReference>
<evidence type="ECO:0000313" key="15">
    <source>
        <dbReference type="Proteomes" id="UP000010474"/>
    </source>
</evidence>
<feature type="transmembrane region" description="Helical" evidence="13">
    <location>
        <begin position="105"/>
        <end position="123"/>
    </location>
</feature>
<name>K9ZPR6_ANACC</name>
<dbReference type="EMBL" id="CP003659">
    <property type="protein sequence ID" value="AFZ60552.1"/>
    <property type="molecule type" value="Genomic_DNA"/>
</dbReference>
<evidence type="ECO:0000313" key="14">
    <source>
        <dbReference type="EMBL" id="AFZ60552.1"/>
    </source>
</evidence>
<keyword evidence="8 13" id="KW-0812">Transmembrane</keyword>
<accession>K9ZPR6</accession>
<dbReference type="GO" id="GO:0005886">
    <property type="term" value="C:plasma membrane"/>
    <property type="evidence" value="ECO:0007669"/>
    <property type="project" value="UniProtKB-SubCell"/>
</dbReference>
<dbReference type="PATRIC" id="fig|272123.3.peg.5673"/>
<feature type="transmembrane region" description="Helical" evidence="13">
    <location>
        <begin position="368"/>
        <end position="391"/>
    </location>
</feature>
<dbReference type="KEGG" id="acy:Anacy_5222"/>
<dbReference type="PIRSF" id="PIRSF006603">
    <property type="entry name" value="DinF"/>
    <property type="match status" value="1"/>
</dbReference>
<dbReference type="InterPro" id="IPR002528">
    <property type="entry name" value="MATE_fam"/>
</dbReference>
<feature type="transmembrane region" description="Helical" evidence="13">
    <location>
        <begin position="50"/>
        <end position="71"/>
    </location>
</feature>
<keyword evidence="9 13" id="KW-1133">Transmembrane helix</keyword>
<dbReference type="GO" id="GO:0015297">
    <property type="term" value="F:antiporter activity"/>
    <property type="evidence" value="ECO:0007669"/>
    <property type="project" value="UniProtKB-KW"/>
</dbReference>
<gene>
    <name evidence="14" type="ordered locus">Anacy_5222</name>
</gene>
<dbReference type="GO" id="GO:0006811">
    <property type="term" value="P:monoatomic ion transport"/>
    <property type="evidence" value="ECO:0007669"/>
    <property type="project" value="UniProtKB-KW"/>
</dbReference>
<feature type="transmembrane region" description="Helical" evidence="13">
    <location>
        <begin position="403"/>
        <end position="428"/>
    </location>
</feature>
<evidence type="ECO:0000256" key="9">
    <source>
        <dbReference type="ARBA" id="ARBA00022989"/>
    </source>
</evidence>
<feature type="transmembrane region" description="Helical" evidence="13">
    <location>
        <begin position="254"/>
        <end position="276"/>
    </location>
</feature>
<keyword evidence="10" id="KW-0406">Ion transport</keyword>
<feature type="transmembrane region" description="Helical" evidence="13">
    <location>
        <begin position="212"/>
        <end position="231"/>
    </location>
</feature>
<comment type="subcellular location">
    <subcellularLocation>
        <location evidence="2">Cell membrane</location>
        <topology evidence="2">Multi-pass membrane protein</topology>
    </subcellularLocation>
</comment>
<organism evidence="14 15">
    <name type="scientific">Anabaena cylindrica (strain ATCC 27899 / PCC 7122)</name>
    <dbReference type="NCBI Taxonomy" id="272123"/>
    <lineage>
        <taxon>Bacteria</taxon>
        <taxon>Bacillati</taxon>
        <taxon>Cyanobacteriota</taxon>
        <taxon>Cyanophyceae</taxon>
        <taxon>Nostocales</taxon>
        <taxon>Nostocaceae</taxon>
        <taxon>Anabaena</taxon>
    </lineage>
</organism>
<comment type="function">
    <text evidence="1">Multidrug efflux pump.</text>
</comment>
<feature type="transmembrane region" description="Helical" evidence="13">
    <location>
        <begin position="328"/>
        <end position="348"/>
    </location>
</feature>
<dbReference type="eggNOG" id="COG0534">
    <property type="taxonomic scope" value="Bacteria"/>
</dbReference>
<evidence type="ECO:0000256" key="4">
    <source>
        <dbReference type="ARBA" id="ARBA00020268"/>
    </source>
</evidence>
<evidence type="ECO:0000256" key="3">
    <source>
        <dbReference type="ARBA" id="ARBA00010199"/>
    </source>
</evidence>
<dbReference type="NCBIfam" id="TIGR00797">
    <property type="entry name" value="matE"/>
    <property type="match status" value="1"/>
</dbReference>
<feature type="transmembrane region" description="Helical" evidence="13">
    <location>
        <begin position="288"/>
        <end position="307"/>
    </location>
</feature>
<dbReference type="HOGENOM" id="CLU_012893_6_3_3"/>
<dbReference type="InterPro" id="IPR050222">
    <property type="entry name" value="MATE_MdtK"/>
</dbReference>
<keyword evidence="5" id="KW-0813">Transport</keyword>
<evidence type="ECO:0000256" key="11">
    <source>
        <dbReference type="ARBA" id="ARBA00023136"/>
    </source>
</evidence>
<protein>
    <recommendedName>
        <fullName evidence="4">Probable multidrug resistance protein NorM</fullName>
    </recommendedName>
    <alternativeName>
        <fullName evidence="12">Multidrug-efflux transporter</fullName>
    </alternativeName>
</protein>
<dbReference type="CDD" id="cd13131">
    <property type="entry name" value="MATE_NorM_like"/>
    <property type="match status" value="1"/>
</dbReference>
<evidence type="ECO:0000256" key="8">
    <source>
        <dbReference type="ARBA" id="ARBA00022692"/>
    </source>
</evidence>
<dbReference type="OrthoDB" id="9780160at2"/>
<evidence type="ECO:0000256" key="12">
    <source>
        <dbReference type="ARBA" id="ARBA00031636"/>
    </source>
</evidence>
<dbReference type="PANTHER" id="PTHR43298:SF2">
    <property type="entry name" value="FMN_FAD EXPORTER YEEO-RELATED"/>
    <property type="match status" value="1"/>
</dbReference>
<dbReference type="STRING" id="272123.Anacy_5222"/>
<dbReference type="InterPro" id="IPR048279">
    <property type="entry name" value="MdtK-like"/>
</dbReference>
<evidence type="ECO:0000256" key="10">
    <source>
        <dbReference type="ARBA" id="ARBA00023065"/>
    </source>
</evidence>
<keyword evidence="15" id="KW-1185">Reference proteome</keyword>
<evidence type="ECO:0000256" key="2">
    <source>
        <dbReference type="ARBA" id="ARBA00004651"/>
    </source>
</evidence>
<proteinExistence type="inferred from homology"/>
<dbReference type="Pfam" id="PF01554">
    <property type="entry name" value="MatE"/>
    <property type="match status" value="2"/>
</dbReference>
<keyword evidence="11 13" id="KW-0472">Membrane</keyword>
<feature type="transmembrane region" description="Helical" evidence="13">
    <location>
        <begin position="172"/>
        <end position="192"/>
    </location>
</feature>
<dbReference type="GO" id="GO:0042910">
    <property type="term" value="F:xenobiotic transmembrane transporter activity"/>
    <property type="evidence" value="ECO:0007669"/>
    <property type="project" value="InterPro"/>
</dbReference>
<sequence length="485" mass="52720">MCLNKPRVVDLMRSPSKILSEVFATLQLAVPLGGIQLAETAVGFVNTVMMGFLGIQSLAAGALGVITFYTITFMCMGVLEGASPLAAEAFGAGNTKRIRQLLAQGLWLVLALSLPMMLLTWHLDYILMLSGQQENTVALASHYLRAIVWGFPAVLGFFIFKEVATALNRPQLISAIALTSIPLNITINYLLLFGKLGLPSLGLAGIGWASTFVLWVNCLAAAAILGFHPWFREYKLFASLKFDRELFAKLWENGWPIGLQFAASMLLFTLIALFSGYMGTTLLAANEIVVQTIEVSLIVPIATSYAAMTRVGQMLGQNDFIGAKRSGFAAITIGIAAMSMITIALWLFPEQIAGIYLDASHPDNTIAIKSAIPLLRIAALFLIAYGLNLIAMGLLQGIQDIRFPLLINILFQWCVGITSGYLLCFYLNWGGIGLWSGLTIGTTLATVFLIYRFYLLTSEIIQSKENEEGCKSADDDQTPVLQSVS</sequence>
<evidence type="ECO:0000256" key="5">
    <source>
        <dbReference type="ARBA" id="ARBA00022448"/>
    </source>
</evidence>
<dbReference type="RefSeq" id="WP_015217166.1">
    <property type="nucleotide sequence ID" value="NC_019771.1"/>
</dbReference>
<evidence type="ECO:0000256" key="1">
    <source>
        <dbReference type="ARBA" id="ARBA00003408"/>
    </source>
</evidence>
<evidence type="ECO:0000256" key="13">
    <source>
        <dbReference type="SAM" id="Phobius"/>
    </source>
</evidence>
<reference evidence="15" key="1">
    <citation type="journal article" date="2013" name="Proc. Natl. Acad. Sci. U.S.A.">
        <title>Improving the coverage of the cyanobacterial phylum using diversity-driven genome sequencing.</title>
        <authorList>
            <person name="Shih P.M."/>
            <person name="Wu D."/>
            <person name="Latifi A."/>
            <person name="Axen S.D."/>
            <person name="Fewer D.P."/>
            <person name="Talla E."/>
            <person name="Calteau A."/>
            <person name="Cai F."/>
            <person name="Tandeau de Marsac N."/>
            <person name="Rippka R."/>
            <person name="Herdman M."/>
            <person name="Sivonen K."/>
            <person name="Coursin T."/>
            <person name="Laurent T."/>
            <person name="Goodwin L."/>
            <person name="Nolan M."/>
            <person name="Davenport K.W."/>
            <person name="Han C.S."/>
            <person name="Rubin E.M."/>
            <person name="Eisen J.A."/>
            <person name="Woyke T."/>
            <person name="Gugger M."/>
            <person name="Kerfeld C.A."/>
        </authorList>
    </citation>
    <scope>NUCLEOTIDE SEQUENCE [LARGE SCALE GENOMIC DNA]</scope>
    <source>
        <strain evidence="15">ATCC 27899 / PCC 7122</strain>
    </source>
</reference>
<dbReference type="PANTHER" id="PTHR43298">
    <property type="entry name" value="MULTIDRUG RESISTANCE PROTEIN NORM-RELATED"/>
    <property type="match status" value="1"/>
</dbReference>
<comment type="similarity">
    <text evidence="3">Belongs to the multi antimicrobial extrusion (MATE) (TC 2.A.66.1) family.</text>
</comment>
<dbReference type="AlphaFoldDB" id="K9ZPR6"/>
<feature type="transmembrane region" description="Helical" evidence="13">
    <location>
        <begin position="143"/>
        <end position="160"/>
    </location>
</feature>
<feature type="transmembrane region" description="Helical" evidence="13">
    <location>
        <begin position="434"/>
        <end position="454"/>
    </location>
</feature>
<evidence type="ECO:0000256" key="6">
    <source>
        <dbReference type="ARBA" id="ARBA00022449"/>
    </source>
</evidence>
<evidence type="ECO:0000256" key="7">
    <source>
        <dbReference type="ARBA" id="ARBA00022475"/>
    </source>
</evidence>